<evidence type="ECO:0000313" key="1">
    <source>
        <dbReference type="EMBL" id="KIJ90760.1"/>
    </source>
</evidence>
<organism evidence="1 2">
    <name type="scientific">Laccaria amethystina LaAM-08-1</name>
    <dbReference type="NCBI Taxonomy" id="1095629"/>
    <lineage>
        <taxon>Eukaryota</taxon>
        <taxon>Fungi</taxon>
        <taxon>Dikarya</taxon>
        <taxon>Basidiomycota</taxon>
        <taxon>Agaricomycotina</taxon>
        <taxon>Agaricomycetes</taxon>
        <taxon>Agaricomycetidae</taxon>
        <taxon>Agaricales</taxon>
        <taxon>Agaricineae</taxon>
        <taxon>Hydnangiaceae</taxon>
        <taxon>Laccaria</taxon>
    </lineage>
</organism>
<dbReference type="AlphaFoldDB" id="A0A0C9WM07"/>
<sequence length="164" mass="18571">QLSAVTISRSILRDTSLPIPKLMVSLPNLRRLDLSKSSQDISLMLHRIRLPTSSPCNMQLFCEDSVVETASIIGVSTQNLEYQALAGRKLHTLKIGANSGMHEARFEFSISTGQIRDESEIRGPWREERLSNKLMFHDRSLSPRGTTWMSYLEPINRLSNLFQG</sequence>
<accession>A0A0C9WM07</accession>
<feature type="non-terminal residue" evidence="1">
    <location>
        <position position="1"/>
    </location>
</feature>
<reference evidence="1 2" key="1">
    <citation type="submission" date="2014-04" db="EMBL/GenBank/DDBJ databases">
        <authorList>
            <consortium name="DOE Joint Genome Institute"/>
            <person name="Kuo A."/>
            <person name="Kohler A."/>
            <person name="Nagy L.G."/>
            <person name="Floudas D."/>
            <person name="Copeland A."/>
            <person name="Barry K.W."/>
            <person name="Cichocki N."/>
            <person name="Veneault-Fourrey C."/>
            <person name="LaButti K."/>
            <person name="Lindquist E.A."/>
            <person name="Lipzen A."/>
            <person name="Lundell T."/>
            <person name="Morin E."/>
            <person name="Murat C."/>
            <person name="Sun H."/>
            <person name="Tunlid A."/>
            <person name="Henrissat B."/>
            <person name="Grigoriev I.V."/>
            <person name="Hibbett D.S."/>
            <person name="Martin F."/>
            <person name="Nordberg H.P."/>
            <person name="Cantor M.N."/>
            <person name="Hua S.X."/>
        </authorList>
    </citation>
    <scope>NUCLEOTIDE SEQUENCE [LARGE SCALE GENOMIC DNA]</scope>
    <source>
        <strain evidence="1 2">LaAM-08-1</strain>
    </source>
</reference>
<name>A0A0C9WM07_9AGAR</name>
<gene>
    <name evidence="1" type="ORF">K443DRAFT_686538</name>
</gene>
<reference evidence="2" key="2">
    <citation type="submission" date="2015-01" db="EMBL/GenBank/DDBJ databases">
        <title>Evolutionary Origins and Diversification of the Mycorrhizal Mutualists.</title>
        <authorList>
            <consortium name="DOE Joint Genome Institute"/>
            <consortium name="Mycorrhizal Genomics Consortium"/>
            <person name="Kohler A."/>
            <person name="Kuo A."/>
            <person name="Nagy L.G."/>
            <person name="Floudas D."/>
            <person name="Copeland A."/>
            <person name="Barry K.W."/>
            <person name="Cichocki N."/>
            <person name="Veneault-Fourrey C."/>
            <person name="LaButti K."/>
            <person name="Lindquist E.A."/>
            <person name="Lipzen A."/>
            <person name="Lundell T."/>
            <person name="Morin E."/>
            <person name="Murat C."/>
            <person name="Riley R."/>
            <person name="Ohm R."/>
            <person name="Sun H."/>
            <person name="Tunlid A."/>
            <person name="Henrissat B."/>
            <person name="Grigoriev I.V."/>
            <person name="Hibbett D.S."/>
            <person name="Martin F."/>
        </authorList>
    </citation>
    <scope>NUCLEOTIDE SEQUENCE [LARGE SCALE GENOMIC DNA]</scope>
    <source>
        <strain evidence="2">LaAM-08-1</strain>
    </source>
</reference>
<evidence type="ECO:0000313" key="2">
    <source>
        <dbReference type="Proteomes" id="UP000054477"/>
    </source>
</evidence>
<dbReference type="EMBL" id="KN839115">
    <property type="protein sequence ID" value="KIJ90760.1"/>
    <property type="molecule type" value="Genomic_DNA"/>
</dbReference>
<dbReference type="Proteomes" id="UP000054477">
    <property type="component" value="Unassembled WGS sequence"/>
</dbReference>
<proteinExistence type="predicted"/>
<protein>
    <submittedName>
        <fullName evidence="1">Uncharacterized protein</fullName>
    </submittedName>
</protein>
<keyword evidence="2" id="KW-1185">Reference proteome</keyword>
<dbReference type="HOGENOM" id="CLU_1622914_0_0_1"/>